<feature type="compositionally biased region" description="Basic and acidic residues" evidence="1">
    <location>
        <begin position="183"/>
        <end position="194"/>
    </location>
</feature>
<accession>A0A0C9T6G8</accession>
<gene>
    <name evidence="2" type="ORF">PAXINDRAFT_157347</name>
</gene>
<reference evidence="2 3" key="1">
    <citation type="submission" date="2014-06" db="EMBL/GenBank/DDBJ databases">
        <authorList>
            <consortium name="DOE Joint Genome Institute"/>
            <person name="Kuo A."/>
            <person name="Kohler A."/>
            <person name="Nagy L.G."/>
            <person name="Floudas D."/>
            <person name="Copeland A."/>
            <person name="Barry K.W."/>
            <person name="Cichocki N."/>
            <person name="Veneault-Fourrey C."/>
            <person name="LaButti K."/>
            <person name="Lindquist E.A."/>
            <person name="Lipzen A."/>
            <person name="Lundell T."/>
            <person name="Morin E."/>
            <person name="Murat C."/>
            <person name="Sun H."/>
            <person name="Tunlid A."/>
            <person name="Henrissat B."/>
            <person name="Grigoriev I.V."/>
            <person name="Hibbett D.S."/>
            <person name="Martin F."/>
            <person name="Nordberg H.P."/>
            <person name="Cantor M.N."/>
            <person name="Hua S.X."/>
        </authorList>
    </citation>
    <scope>NUCLEOTIDE SEQUENCE [LARGE SCALE GENOMIC DNA]</scope>
    <source>
        <strain evidence="2 3">ATCC 200175</strain>
    </source>
</reference>
<dbReference type="Proteomes" id="UP000053647">
    <property type="component" value="Unassembled WGS sequence"/>
</dbReference>
<feature type="compositionally biased region" description="Polar residues" evidence="1">
    <location>
        <begin position="88"/>
        <end position="99"/>
    </location>
</feature>
<sequence>MANPDQCALNPNGTLKDASEITFYDSEGDDQPIPTHSVNNPTSSQDQTSHAARGVKSQQDNLAASDAVPAHKVTGTHQHKLAWKLTTDENAASTSTGGQKQKRPEDALHNDTPTTAKQPKAANSTAHHCSNAVTLSDNEDDTQQDTSVSSRNEATHDGSGNNNGEDDDDGDSEEAEVGYEEIQTERALDTKSFY</sequence>
<dbReference type="AlphaFoldDB" id="A0A0C9T6G8"/>
<evidence type="ECO:0000256" key="1">
    <source>
        <dbReference type="SAM" id="MobiDB-lite"/>
    </source>
</evidence>
<feature type="compositionally biased region" description="Acidic residues" evidence="1">
    <location>
        <begin position="164"/>
        <end position="179"/>
    </location>
</feature>
<feature type="region of interest" description="Disordered" evidence="1">
    <location>
        <begin position="1"/>
        <end position="194"/>
    </location>
</feature>
<feature type="compositionally biased region" description="Polar residues" evidence="1">
    <location>
        <begin position="34"/>
        <end position="62"/>
    </location>
</feature>
<protein>
    <submittedName>
        <fullName evidence="2">Uncharacterized protein</fullName>
    </submittedName>
</protein>
<dbReference type="OrthoDB" id="3260017at2759"/>
<keyword evidence="3" id="KW-1185">Reference proteome</keyword>
<evidence type="ECO:0000313" key="3">
    <source>
        <dbReference type="Proteomes" id="UP000053647"/>
    </source>
</evidence>
<reference evidence="3" key="2">
    <citation type="submission" date="2015-01" db="EMBL/GenBank/DDBJ databases">
        <title>Evolutionary Origins and Diversification of the Mycorrhizal Mutualists.</title>
        <authorList>
            <consortium name="DOE Joint Genome Institute"/>
            <consortium name="Mycorrhizal Genomics Consortium"/>
            <person name="Kohler A."/>
            <person name="Kuo A."/>
            <person name="Nagy L.G."/>
            <person name="Floudas D."/>
            <person name="Copeland A."/>
            <person name="Barry K.W."/>
            <person name="Cichocki N."/>
            <person name="Veneault-Fourrey C."/>
            <person name="LaButti K."/>
            <person name="Lindquist E.A."/>
            <person name="Lipzen A."/>
            <person name="Lundell T."/>
            <person name="Morin E."/>
            <person name="Murat C."/>
            <person name="Riley R."/>
            <person name="Ohm R."/>
            <person name="Sun H."/>
            <person name="Tunlid A."/>
            <person name="Henrissat B."/>
            <person name="Grigoriev I.V."/>
            <person name="Hibbett D.S."/>
            <person name="Martin F."/>
        </authorList>
    </citation>
    <scope>NUCLEOTIDE SEQUENCE [LARGE SCALE GENOMIC DNA]</scope>
    <source>
        <strain evidence="3">ATCC 200175</strain>
    </source>
</reference>
<name>A0A0C9T6G8_PAXIN</name>
<dbReference type="HOGENOM" id="CLU_099525_0_0_1"/>
<proteinExistence type="predicted"/>
<organism evidence="2 3">
    <name type="scientific">Paxillus involutus ATCC 200175</name>
    <dbReference type="NCBI Taxonomy" id="664439"/>
    <lineage>
        <taxon>Eukaryota</taxon>
        <taxon>Fungi</taxon>
        <taxon>Dikarya</taxon>
        <taxon>Basidiomycota</taxon>
        <taxon>Agaricomycotina</taxon>
        <taxon>Agaricomycetes</taxon>
        <taxon>Agaricomycetidae</taxon>
        <taxon>Boletales</taxon>
        <taxon>Paxilineae</taxon>
        <taxon>Paxillaceae</taxon>
        <taxon>Paxillus</taxon>
    </lineage>
</organism>
<evidence type="ECO:0000313" key="2">
    <source>
        <dbReference type="EMBL" id="KIJ11310.1"/>
    </source>
</evidence>
<feature type="compositionally biased region" description="Polar residues" evidence="1">
    <location>
        <begin position="111"/>
        <end position="136"/>
    </location>
</feature>
<dbReference type="EMBL" id="KN819382">
    <property type="protein sequence ID" value="KIJ11310.1"/>
    <property type="molecule type" value="Genomic_DNA"/>
</dbReference>